<reference evidence="1 2" key="1">
    <citation type="submission" date="2019-06" db="EMBL/GenBank/DDBJ databases">
        <title>A chromosomal-level reference genome of Carpinus fangiana (Coryloideae, Betulaceae).</title>
        <authorList>
            <person name="Yang X."/>
            <person name="Wang Z."/>
            <person name="Zhang L."/>
            <person name="Hao G."/>
            <person name="Liu J."/>
            <person name="Yang Y."/>
        </authorList>
    </citation>
    <scope>NUCLEOTIDE SEQUENCE [LARGE SCALE GENOMIC DNA]</scope>
    <source>
        <strain evidence="1">Cfa_2016G</strain>
        <tissue evidence="1">Leaf</tissue>
    </source>
</reference>
<accession>A0A5N6R9Z9</accession>
<dbReference type="Proteomes" id="UP000327013">
    <property type="component" value="Chromosome 6"/>
</dbReference>
<organism evidence="1 2">
    <name type="scientific">Carpinus fangiana</name>
    <dbReference type="NCBI Taxonomy" id="176857"/>
    <lineage>
        <taxon>Eukaryota</taxon>
        <taxon>Viridiplantae</taxon>
        <taxon>Streptophyta</taxon>
        <taxon>Embryophyta</taxon>
        <taxon>Tracheophyta</taxon>
        <taxon>Spermatophyta</taxon>
        <taxon>Magnoliopsida</taxon>
        <taxon>eudicotyledons</taxon>
        <taxon>Gunneridae</taxon>
        <taxon>Pentapetalae</taxon>
        <taxon>rosids</taxon>
        <taxon>fabids</taxon>
        <taxon>Fagales</taxon>
        <taxon>Betulaceae</taxon>
        <taxon>Carpinus</taxon>
    </lineage>
</organism>
<proteinExistence type="predicted"/>
<evidence type="ECO:0000313" key="2">
    <source>
        <dbReference type="Proteomes" id="UP000327013"/>
    </source>
</evidence>
<gene>
    <name evidence="1" type="ORF">FH972_014500</name>
</gene>
<dbReference type="EMBL" id="CM017326">
    <property type="protein sequence ID" value="KAE8075813.1"/>
    <property type="molecule type" value="Genomic_DNA"/>
</dbReference>
<keyword evidence="2" id="KW-1185">Reference proteome</keyword>
<evidence type="ECO:0000313" key="1">
    <source>
        <dbReference type="EMBL" id="KAE8075813.1"/>
    </source>
</evidence>
<sequence length="100" mass="10971">MLLSCGISLAAPSAAAGMYTGVYIIFMDDTVHIGPRAAAKSVTSNSASHDPGITLKAAREDCAMMQRWKWKDVQATVLQKRKILEKILTQCRQEKKLSFA</sequence>
<dbReference type="AlphaFoldDB" id="A0A5N6R9Z9"/>
<protein>
    <submittedName>
        <fullName evidence="1">Uncharacterized protein</fullName>
    </submittedName>
</protein>
<name>A0A5N6R9Z9_9ROSI</name>